<dbReference type="PATRIC" id="fig|512565.3.peg.3854"/>
<dbReference type="AlphaFoldDB" id="I0H7U4"/>
<dbReference type="EMBL" id="AP012319">
    <property type="protein sequence ID" value="BAL89081.1"/>
    <property type="molecule type" value="Genomic_DNA"/>
</dbReference>
<reference evidence="2 3" key="1">
    <citation type="submission" date="2012-02" db="EMBL/GenBank/DDBJ databases">
        <title>Complete genome sequence of Actinoplanes missouriensis 431 (= NBRC 102363).</title>
        <authorList>
            <person name="Ohnishi Y."/>
            <person name="Ishikawa J."/>
            <person name="Sekine M."/>
            <person name="Hosoyama A."/>
            <person name="Harada T."/>
            <person name="Narita H."/>
            <person name="Hata T."/>
            <person name="Konno Y."/>
            <person name="Tutikane K."/>
            <person name="Fujita N."/>
            <person name="Horinouchi S."/>
            <person name="Hayakawa M."/>
        </authorList>
    </citation>
    <scope>NUCLEOTIDE SEQUENCE [LARGE SCALE GENOMIC DNA]</scope>
    <source>
        <strain evidence="3">ATCC 14538 / DSM 43046 / CBS 188.64 / JCM 3121 / NBRC 102363 / NCIMB 12654 / NRRL B-3342 / UNCC 431</strain>
    </source>
</reference>
<proteinExistence type="predicted"/>
<protein>
    <submittedName>
        <fullName evidence="2">Uncharacterized protein</fullName>
    </submittedName>
</protein>
<dbReference type="Gene3D" id="2.40.420.20">
    <property type="match status" value="1"/>
</dbReference>
<name>I0H7U4_ACTM4</name>
<dbReference type="Proteomes" id="UP000007882">
    <property type="component" value="Chromosome"/>
</dbReference>
<dbReference type="HOGENOM" id="CLU_849371_0_0_11"/>
<keyword evidence="3" id="KW-1185">Reference proteome</keyword>
<feature type="region of interest" description="Disordered" evidence="1">
    <location>
        <begin position="302"/>
        <end position="325"/>
    </location>
</feature>
<sequence length="325" mass="33210">MKRPILAAAAVVLLAGCTSEDGGPQTPGLEERGTVLTTVQPTRQDLTNQISLAGKVAINPIFGVVAPIAGEVRYVQRKPSTKPAEEPLWVATVWRNGQPREVTIPTGSMMAGRLMEDRSSVAKGMPVVSARHGGYGIVAEIDSAQAYRISGAVSSVTGQIKNGPGPFKCKPKGTIAALPAGTVPEPPAPTKPTSGPSGAPVPPVEAEQTQEDAPAGTEATGLQLVCTPPDTVKLINGAEVTLDVVTGKAKDALVLPVEAVAGTQGKGKVDIVDANQNRKTVDVTLGLTDGKVIQIKKGLTGDETIAIPGPNLPTAEAEPGQGQGG</sequence>
<feature type="region of interest" description="Disordered" evidence="1">
    <location>
        <begin position="164"/>
        <end position="218"/>
    </location>
</feature>
<dbReference type="PROSITE" id="PS51257">
    <property type="entry name" value="PROKAR_LIPOPROTEIN"/>
    <property type="match status" value="1"/>
</dbReference>
<evidence type="ECO:0000313" key="2">
    <source>
        <dbReference type="EMBL" id="BAL89081.1"/>
    </source>
</evidence>
<evidence type="ECO:0000313" key="3">
    <source>
        <dbReference type="Proteomes" id="UP000007882"/>
    </source>
</evidence>
<dbReference type="STRING" id="512565.AMIS_38610"/>
<organism evidence="2 3">
    <name type="scientific">Actinoplanes missouriensis (strain ATCC 14538 / DSM 43046 / CBS 188.64 / JCM 3121 / NBRC 102363 / NCIMB 12654 / NRRL B-3342 / UNCC 431)</name>
    <dbReference type="NCBI Taxonomy" id="512565"/>
    <lineage>
        <taxon>Bacteria</taxon>
        <taxon>Bacillati</taxon>
        <taxon>Actinomycetota</taxon>
        <taxon>Actinomycetes</taxon>
        <taxon>Micromonosporales</taxon>
        <taxon>Micromonosporaceae</taxon>
        <taxon>Actinoplanes</taxon>
    </lineage>
</organism>
<dbReference type="RefSeq" id="WP_014443975.1">
    <property type="nucleotide sequence ID" value="NC_017093.1"/>
</dbReference>
<gene>
    <name evidence="2" type="ordered locus">AMIS_38610</name>
</gene>
<evidence type="ECO:0000256" key="1">
    <source>
        <dbReference type="SAM" id="MobiDB-lite"/>
    </source>
</evidence>
<dbReference type="eggNOG" id="COG0845">
    <property type="taxonomic scope" value="Bacteria"/>
</dbReference>
<dbReference type="KEGG" id="ams:AMIS_38610"/>
<accession>I0H7U4</accession>